<dbReference type="EMBL" id="JAQFWP010000017">
    <property type="protein sequence ID" value="MDA2805163.1"/>
    <property type="molecule type" value="Genomic_DNA"/>
</dbReference>
<evidence type="ECO:0000313" key="2">
    <source>
        <dbReference type="Proteomes" id="UP001165685"/>
    </source>
</evidence>
<organism evidence="1 2">
    <name type="scientific">Nocardiopsis suaedae</name>
    <dbReference type="NCBI Taxonomy" id="3018444"/>
    <lineage>
        <taxon>Bacteria</taxon>
        <taxon>Bacillati</taxon>
        <taxon>Actinomycetota</taxon>
        <taxon>Actinomycetes</taxon>
        <taxon>Streptosporangiales</taxon>
        <taxon>Nocardiopsidaceae</taxon>
        <taxon>Nocardiopsis</taxon>
    </lineage>
</organism>
<sequence length="175" mass="19522">MKQDLTALCCECGRIRTVSDRQGTGEAQSAHGVARCVVRRLCGTCGRRTDHAYLRDDGDRDELEEALQLDEAMAAEALEEEIEQLRQCDVEIGHAPVPAIWDGQPVGMVTQRLSDLAYSVVLDPESAVTARLKLIDLVWNELAIGGHEDRWHIQSSEDGSSPEYAVRLFGYRVRR</sequence>
<reference evidence="1" key="1">
    <citation type="submission" date="2023-01" db="EMBL/GenBank/DDBJ databases">
        <title>Draft genome sequence of Nocardiopsis sp. LSu2-4 isolated from halophytes.</title>
        <authorList>
            <person name="Duangmal K."/>
            <person name="Chantavorakit T."/>
        </authorList>
    </citation>
    <scope>NUCLEOTIDE SEQUENCE</scope>
    <source>
        <strain evidence="1">LSu2-4</strain>
    </source>
</reference>
<dbReference type="RefSeq" id="WP_270677809.1">
    <property type="nucleotide sequence ID" value="NZ_JAQFWP010000017.1"/>
</dbReference>
<gene>
    <name evidence="1" type="ORF">O4U47_11645</name>
</gene>
<proteinExistence type="predicted"/>
<protein>
    <submittedName>
        <fullName evidence="1">DUF6315 family protein</fullName>
    </submittedName>
</protein>
<keyword evidence="2" id="KW-1185">Reference proteome</keyword>
<accession>A0ABT4TKD9</accession>
<evidence type="ECO:0000313" key="1">
    <source>
        <dbReference type="EMBL" id="MDA2805163.1"/>
    </source>
</evidence>
<dbReference type="InterPro" id="IPR045631">
    <property type="entry name" value="DUF6315"/>
</dbReference>
<name>A0ABT4TKD9_9ACTN</name>
<dbReference type="Pfam" id="PF19836">
    <property type="entry name" value="DUF6315"/>
    <property type="match status" value="1"/>
</dbReference>
<dbReference type="Proteomes" id="UP001165685">
    <property type="component" value="Unassembled WGS sequence"/>
</dbReference>
<comment type="caution">
    <text evidence="1">The sequence shown here is derived from an EMBL/GenBank/DDBJ whole genome shotgun (WGS) entry which is preliminary data.</text>
</comment>